<keyword evidence="1" id="KW-0418">Kinase</keyword>
<dbReference type="EMBL" id="BEXB01000006">
    <property type="protein sequence ID" value="GAY75526.1"/>
    <property type="molecule type" value="Genomic_DNA"/>
</dbReference>
<gene>
    <name evidence="1" type="ORF">NBRC111894_1080</name>
</gene>
<organism evidence="1 2">
    <name type="scientific">Sporolactobacillus inulinus</name>
    <dbReference type="NCBI Taxonomy" id="2078"/>
    <lineage>
        <taxon>Bacteria</taxon>
        <taxon>Bacillati</taxon>
        <taxon>Bacillota</taxon>
        <taxon>Bacilli</taxon>
        <taxon>Bacillales</taxon>
        <taxon>Sporolactobacillaceae</taxon>
        <taxon>Sporolactobacillus</taxon>
    </lineage>
</organism>
<name>A0A4Y1Z937_9BACL</name>
<protein>
    <submittedName>
        <fullName evidence="1">Fructokinase</fullName>
        <ecNumber evidence="1">2.7.1.4</ecNumber>
    </submittedName>
</protein>
<dbReference type="AlphaFoldDB" id="A0A4Y1Z937"/>
<reference evidence="1 2" key="1">
    <citation type="submission" date="2017-11" db="EMBL/GenBank/DDBJ databases">
        <title>Draft Genome Sequence of Sporolactobacillus inulinus NBRC 111894 Isolated from Koso, a Japanese Sugar-Vegetable Fermented Beverage.</title>
        <authorList>
            <person name="Chiou T.Y."/>
            <person name="Oshima K."/>
            <person name="Suda W."/>
            <person name="Hattori M."/>
            <person name="Takahashi T."/>
        </authorList>
    </citation>
    <scope>NUCLEOTIDE SEQUENCE [LARGE SCALE GENOMIC DNA]</scope>
    <source>
        <strain evidence="1 2">NBRC111894</strain>
    </source>
</reference>
<evidence type="ECO:0000313" key="2">
    <source>
        <dbReference type="Proteomes" id="UP000319716"/>
    </source>
</evidence>
<dbReference type="GO" id="GO:0008865">
    <property type="term" value="F:fructokinase activity"/>
    <property type="evidence" value="ECO:0007669"/>
    <property type="project" value="UniProtKB-EC"/>
</dbReference>
<dbReference type="Proteomes" id="UP000319716">
    <property type="component" value="Unassembled WGS sequence"/>
</dbReference>
<comment type="caution">
    <text evidence="1">The sequence shown here is derived from an EMBL/GenBank/DDBJ whole genome shotgun (WGS) entry which is preliminary data.</text>
</comment>
<proteinExistence type="predicted"/>
<dbReference type="EC" id="2.7.1.4" evidence="1"/>
<accession>A0A4Y1Z937</accession>
<sequence length="51" mass="5925">MQFKFQSFRRGTYVIRWALEAYYLAQAVVSYTLVLRPEQIILAGLLLAKST</sequence>
<keyword evidence="1" id="KW-0808">Transferase</keyword>
<evidence type="ECO:0000313" key="1">
    <source>
        <dbReference type="EMBL" id="GAY75526.1"/>
    </source>
</evidence>